<name>A0A3A8A6U2_9HYPH</name>
<proteinExistence type="predicted"/>
<keyword evidence="2" id="KW-1185">Reference proteome</keyword>
<accession>A0A3A8A6U2</accession>
<evidence type="ECO:0000313" key="2">
    <source>
        <dbReference type="Proteomes" id="UP000246132"/>
    </source>
</evidence>
<dbReference type="PANTHER" id="PTHR42905:SF16">
    <property type="entry name" value="CARBOXYPHOSPHONOENOLPYRUVATE PHOSPHONOMUTASE-LIKE PROTEIN (AFU_ORTHOLOGUE AFUA_5G07230)"/>
    <property type="match status" value="1"/>
</dbReference>
<dbReference type="PANTHER" id="PTHR42905">
    <property type="entry name" value="PHOSPHOENOLPYRUVATE CARBOXYLASE"/>
    <property type="match status" value="1"/>
</dbReference>
<dbReference type="AlphaFoldDB" id="A0A3A8A6U2"/>
<dbReference type="GO" id="GO:0016829">
    <property type="term" value="F:lyase activity"/>
    <property type="evidence" value="ECO:0007669"/>
    <property type="project" value="UniProtKB-KW"/>
</dbReference>
<dbReference type="CDD" id="cd00377">
    <property type="entry name" value="ICL_PEPM"/>
    <property type="match status" value="1"/>
</dbReference>
<dbReference type="Pfam" id="PF13714">
    <property type="entry name" value="PEP_mutase"/>
    <property type="match status" value="1"/>
</dbReference>
<sequence>MNALAERHAGFEALHASGCFIIPNPWDVGSARLMAACGARALATTSAGHAFTLGKPDGGRVTRDEALAHAQDLIAATPLPVSGDFENGFADDPDGVAETVRLAGEAGLSGCSIEDTQMVGGNPPYPFDLAIERVRAACAAARALGRPFVFCARADGIMNGHYDTEEAIRRLRAFEGAGADLLYAPLPPDMAALRRIVASVTKPFNALAAGSFTSVSLQQFAEAGVRRVSIGSAMARATHKLMIDATRAMLDHGDFTPLSNGVSGSVVDDLLMHGADRTP</sequence>
<keyword evidence="1" id="KW-0456">Lyase</keyword>
<organism evidence="1 2">
    <name type="scientific">Oceaniradius stylonematis</name>
    <dbReference type="NCBI Taxonomy" id="2184161"/>
    <lineage>
        <taxon>Bacteria</taxon>
        <taxon>Pseudomonadati</taxon>
        <taxon>Pseudomonadota</taxon>
        <taxon>Alphaproteobacteria</taxon>
        <taxon>Hyphomicrobiales</taxon>
        <taxon>Ahrensiaceae</taxon>
        <taxon>Oceaniradius</taxon>
    </lineage>
</organism>
<evidence type="ECO:0000313" key="1">
    <source>
        <dbReference type="EMBL" id="RKF06027.1"/>
    </source>
</evidence>
<dbReference type="InterPro" id="IPR015813">
    <property type="entry name" value="Pyrv/PenolPyrv_kinase-like_dom"/>
</dbReference>
<comment type="caution">
    <text evidence="1">The sequence shown here is derived from an EMBL/GenBank/DDBJ whole genome shotgun (WGS) entry which is preliminary data.</text>
</comment>
<dbReference type="RefSeq" id="WP_109767556.1">
    <property type="nucleotide sequence ID" value="NZ_JASHJQ010000001.1"/>
</dbReference>
<dbReference type="EMBL" id="QFWV02000008">
    <property type="protein sequence ID" value="RKF06027.1"/>
    <property type="molecule type" value="Genomic_DNA"/>
</dbReference>
<dbReference type="Gene3D" id="3.20.20.60">
    <property type="entry name" value="Phosphoenolpyruvate-binding domains"/>
    <property type="match status" value="1"/>
</dbReference>
<protein>
    <submittedName>
        <fullName evidence="1">Isocitrate lyase/phosphoenolpyruvate mutase family protein</fullName>
    </submittedName>
</protein>
<dbReference type="InterPro" id="IPR039556">
    <property type="entry name" value="ICL/PEPM"/>
</dbReference>
<dbReference type="OrthoDB" id="9785398at2"/>
<dbReference type="InterPro" id="IPR040442">
    <property type="entry name" value="Pyrv_kinase-like_dom_sf"/>
</dbReference>
<reference evidence="1 2" key="1">
    <citation type="journal article" date="2018" name="Int. J. Syst. Bacteriol.">
        <title>Oceaniradius stylonemae gen. nov., sp. nov., isolated from a red alga, Stylonema cornu-cervi.</title>
        <authorList>
            <person name="Jeong S."/>
        </authorList>
    </citation>
    <scope>NUCLEOTIDE SEQUENCE [LARGE SCALE GENOMIC DNA]</scope>
    <source>
        <strain evidence="1 2">StC1</strain>
    </source>
</reference>
<dbReference type="SUPFAM" id="SSF51621">
    <property type="entry name" value="Phosphoenolpyruvate/pyruvate domain"/>
    <property type="match status" value="1"/>
</dbReference>
<dbReference type="Proteomes" id="UP000246132">
    <property type="component" value="Unassembled WGS sequence"/>
</dbReference>
<keyword evidence="1" id="KW-0670">Pyruvate</keyword>
<gene>
    <name evidence="1" type="ORF">DEM25_015890</name>
</gene>